<proteinExistence type="inferred from homology"/>
<dbReference type="NCBIfam" id="TIGR00384">
    <property type="entry name" value="dhsB"/>
    <property type="match status" value="1"/>
</dbReference>
<dbReference type="SUPFAM" id="SSF46548">
    <property type="entry name" value="alpha-helical ferredoxin"/>
    <property type="match status" value="1"/>
</dbReference>
<evidence type="ECO:0000256" key="2">
    <source>
        <dbReference type="ARBA" id="ARBA00001966"/>
    </source>
</evidence>
<dbReference type="Pfam" id="PF13183">
    <property type="entry name" value="Fer4_8"/>
    <property type="match status" value="1"/>
</dbReference>
<comment type="similarity">
    <text evidence="3">Belongs to the succinate dehydrogenase/fumarate reductase iron-sulfur protein family.</text>
</comment>
<dbReference type="Pfam" id="PF13085">
    <property type="entry name" value="Fer2_3"/>
    <property type="match status" value="1"/>
</dbReference>
<evidence type="ECO:0000256" key="9">
    <source>
        <dbReference type="ARBA" id="ARBA00023002"/>
    </source>
</evidence>
<evidence type="ECO:0000313" key="16">
    <source>
        <dbReference type="Proteomes" id="UP000886667"/>
    </source>
</evidence>
<gene>
    <name evidence="15" type="primary">sdhB</name>
    <name evidence="15" type="ORF">JAZ07_12500</name>
</gene>
<evidence type="ECO:0000256" key="12">
    <source>
        <dbReference type="ARBA" id="ARBA00023291"/>
    </source>
</evidence>
<dbReference type="PANTHER" id="PTHR11921">
    <property type="entry name" value="SUCCINATE DEHYDROGENASE IRON-SULFUR PROTEIN"/>
    <property type="match status" value="1"/>
</dbReference>
<dbReference type="PANTHER" id="PTHR11921:SF29">
    <property type="entry name" value="SUCCINATE DEHYDROGENASE [UBIQUINONE] IRON-SULFUR SUBUNIT, MITOCHONDRIAL"/>
    <property type="match status" value="1"/>
</dbReference>
<dbReference type="AlphaFoldDB" id="A0A9E4KDW7"/>
<reference evidence="15" key="1">
    <citation type="journal article" date="2021" name="Proc. Natl. Acad. Sci. U.S.A.">
        <title>Global biogeography of chemosynthetic symbionts reveals both localized and globally distributed symbiont groups. .</title>
        <authorList>
            <person name="Osvatic J.T."/>
            <person name="Wilkins L.G.E."/>
            <person name="Leibrecht L."/>
            <person name="Leray M."/>
            <person name="Zauner S."/>
            <person name="Polzin J."/>
            <person name="Camacho Y."/>
            <person name="Gros O."/>
            <person name="van Gils J.A."/>
            <person name="Eisen J.A."/>
            <person name="Petersen J.M."/>
            <person name="Yuen B."/>
        </authorList>
    </citation>
    <scope>NUCLEOTIDE SEQUENCE</scope>
    <source>
        <strain evidence="15">MAGclacostrist064TRANS</strain>
    </source>
</reference>
<dbReference type="EMBL" id="JAEPCM010000439">
    <property type="protein sequence ID" value="MCG7947156.1"/>
    <property type="molecule type" value="Genomic_DNA"/>
</dbReference>
<evidence type="ECO:0000256" key="7">
    <source>
        <dbReference type="ARBA" id="ARBA00022714"/>
    </source>
</evidence>
<dbReference type="Gene3D" id="3.10.20.30">
    <property type="match status" value="1"/>
</dbReference>
<comment type="caution">
    <text evidence="15">The sequence shown here is derived from an EMBL/GenBank/DDBJ whole genome shotgun (WGS) entry which is preliminary data.</text>
</comment>
<evidence type="ECO:0000256" key="5">
    <source>
        <dbReference type="ARBA" id="ARBA00022485"/>
    </source>
</evidence>
<evidence type="ECO:0000256" key="10">
    <source>
        <dbReference type="ARBA" id="ARBA00023004"/>
    </source>
</evidence>
<keyword evidence="7" id="KW-0001">2Fe-2S</keyword>
<evidence type="ECO:0000313" key="15">
    <source>
        <dbReference type="EMBL" id="MCG7947156.1"/>
    </source>
</evidence>
<comment type="cofactor">
    <cofactor evidence="2">
        <name>[4Fe-4S] cluster</name>
        <dbReference type="ChEBI" id="CHEBI:49883"/>
    </cofactor>
</comment>
<keyword evidence="8" id="KW-0479">Metal-binding</keyword>
<keyword evidence="10" id="KW-0408">Iron</keyword>
<accession>A0A9E4KDW7</accession>
<feature type="domain" description="4Fe-4S ferredoxin-type" evidence="14">
    <location>
        <begin position="145"/>
        <end position="176"/>
    </location>
</feature>
<dbReference type="NCBIfam" id="NF006391">
    <property type="entry name" value="PRK08640.1"/>
    <property type="match status" value="1"/>
</dbReference>
<dbReference type="PROSITE" id="PS51379">
    <property type="entry name" value="4FE4S_FER_2"/>
    <property type="match status" value="1"/>
</dbReference>
<dbReference type="InterPro" id="IPR017900">
    <property type="entry name" value="4Fe4S_Fe_S_CS"/>
</dbReference>
<dbReference type="SUPFAM" id="SSF54292">
    <property type="entry name" value="2Fe-2S ferredoxin-like"/>
    <property type="match status" value="1"/>
</dbReference>
<organism evidence="15 16">
    <name type="scientific">Candidatus Thiodiazotropha taylori</name>
    <dbReference type="NCBI Taxonomy" id="2792791"/>
    <lineage>
        <taxon>Bacteria</taxon>
        <taxon>Pseudomonadati</taxon>
        <taxon>Pseudomonadota</taxon>
        <taxon>Gammaproteobacteria</taxon>
        <taxon>Chromatiales</taxon>
        <taxon>Sedimenticolaceae</taxon>
        <taxon>Candidatus Thiodiazotropha</taxon>
    </lineage>
</organism>
<sequence length="251" mass="28295">MSEKILFRIRRQDTPYSPAYWQTFQVPFREGLNVVSALMMIRQNPLTTDGMKVDPVAWEFNCMEEVCGACTMLINHRPMPACSTLVDTLQQPITLEPLSKFPVIRDLMVDRSRMFADLKRVRAWIEIDGAWDIHQGAPRISPEHWRDNYLYSRCMSCGSCLEACPQYGQTLPFVGAAALAAVRLMNNHPTGKYHRKQRLHAIMGEGGLSDCGNAQNCVQVCPKEIPLTTAIGELGRETTVQMLKDLFGSAD</sequence>
<evidence type="ECO:0000259" key="14">
    <source>
        <dbReference type="PROSITE" id="PS51379"/>
    </source>
</evidence>
<evidence type="ECO:0000256" key="6">
    <source>
        <dbReference type="ARBA" id="ARBA00022532"/>
    </source>
</evidence>
<dbReference type="InterPro" id="IPR025192">
    <property type="entry name" value="Succ_DH/fum_Rdtase_N"/>
</dbReference>
<keyword evidence="5" id="KW-0004">4Fe-4S</keyword>
<dbReference type="GO" id="GO:0009055">
    <property type="term" value="F:electron transfer activity"/>
    <property type="evidence" value="ECO:0007669"/>
    <property type="project" value="InterPro"/>
</dbReference>
<evidence type="ECO:0000256" key="1">
    <source>
        <dbReference type="ARBA" id="ARBA00001927"/>
    </source>
</evidence>
<dbReference type="GO" id="GO:0006099">
    <property type="term" value="P:tricarboxylic acid cycle"/>
    <property type="evidence" value="ECO:0007669"/>
    <property type="project" value="UniProtKB-KW"/>
</dbReference>
<evidence type="ECO:0000256" key="4">
    <source>
        <dbReference type="ARBA" id="ARBA00012792"/>
    </source>
</evidence>
<dbReference type="GO" id="GO:0051537">
    <property type="term" value="F:2 iron, 2 sulfur cluster binding"/>
    <property type="evidence" value="ECO:0007669"/>
    <property type="project" value="UniProtKB-KW"/>
</dbReference>
<evidence type="ECO:0000256" key="3">
    <source>
        <dbReference type="ARBA" id="ARBA00009433"/>
    </source>
</evidence>
<evidence type="ECO:0000256" key="11">
    <source>
        <dbReference type="ARBA" id="ARBA00023014"/>
    </source>
</evidence>
<dbReference type="GO" id="GO:0051538">
    <property type="term" value="F:3 iron, 4 sulfur cluster binding"/>
    <property type="evidence" value="ECO:0007669"/>
    <property type="project" value="UniProtKB-KW"/>
</dbReference>
<dbReference type="InterPro" id="IPR036010">
    <property type="entry name" value="2Fe-2S_ferredoxin-like_sf"/>
</dbReference>
<dbReference type="Gene3D" id="1.10.1060.10">
    <property type="entry name" value="Alpha-helical ferredoxin"/>
    <property type="match status" value="1"/>
</dbReference>
<name>A0A9E4KDW7_9GAMM</name>
<comment type="cofactor">
    <cofactor evidence="1">
        <name>[3Fe-4S] cluster</name>
        <dbReference type="ChEBI" id="CHEBI:21137"/>
    </cofactor>
</comment>
<keyword evidence="12" id="KW-0003">3Fe-4S</keyword>
<dbReference type="InterPro" id="IPR012675">
    <property type="entry name" value="Beta-grasp_dom_sf"/>
</dbReference>
<evidence type="ECO:0000256" key="13">
    <source>
        <dbReference type="ARBA" id="ARBA00034078"/>
    </source>
</evidence>
<keyword evidence="11" id="KW-0411">Iron-sulfur</keyword>
<dbReference type="InterPro" id="IPR017896">
    <property type="entry name" value="4Fe4S_Fe-S-bd"/>
</dbReference>
<keyword evidence="9" id="KW-0560">Oxidoreductase</keyword>
<dbReference type="InterPro" id="IPR009051">
    <property type="entry name" value="Helical_ferredxn"/>
</dbReference>
<dbReference type="FunFam" id="3.10.20.30:FF:000018">
    <property type="entry name" value="Succinate dehydrogenase iron-sulfur subunit"/>
    <property type="match status" value="1"/>
</dbReference>
<dbReference type="Proteomes" id="UP000886667">
    <property type="component" value="Unassembled WGS sequence"/>
</dbReference>
<dbReference type="GO" id="GO:0051539">
    <property type="term" value="F:4 iron, 4 sulfur cluster binding"/>
    <property type="evidence" value="ECO:0007669"/>
    <property type="project" value="UniProtKB-KW"/>
</dbReference>
<dbReference type="InterPro" id="IPR050573">
    <property type="entry name" value="SDH/FRD_Iron-Sulfur"/>
</dbReference>
<evidence type="ECO:0000256" key="8">
    <source>
        <dbReference type="ARBA" id="ARBA00022723"/>
    </source>
</evidence>
<dbReference type="EC" id="1.3.5.1" evidence="4"/>
<dbReference type="GO" id="GO:0022904">
    <property type="term" value="P:respiratory electron transport chain"/>
    <property type="evidence" value="ECO:0007669"/>
    <property type="project" value="TreeGrafter"/>
</dbReference>
<dbReference type="GO" id="GO:0008177">
    <property type="term" value="F:succinate dehydrogenase (quinone) activity"/>
    <property type="evidence" value="ECO:0007669"/>
    <property type="project" value="UniProtKB-EC"/>
</dbReference>
<comment type="cofactor">
    <cofactor evidence="13">
        <name>[2Fe-2S] cluster</name>
        <dbReference type="ChEBI" id="CHEBI:190135"/>
    </cofactor>
</comment>
<dbReference type="PROSITE" id="PS00198">
    <property type="entry name" value="4FE4S_FER_1"/>
    <property type="match status" value="1"/>
</dbReference>
<protein>
    <recommendedName>
        <fullName evidence="4">succinate dehydrogenase</fullName>
        <ecNumber evidence="4">1.3.5.1</ecNumber>
    </recommendedName>
</protein>
<dbReference type="InterPro" id="IPR004489">
    <property type="entry name" value="Succ_DH/fum_Rdtase_Fe-S"/>
</dbReference>
<dbReference type="GO" id="GO:0046872">
    <property type="term" value="F:metal ion binding"/>
    <property type="evidence" value="ECO:0007669"/>
    <property type="project" value="UniProtKB-KW"/>
</dbReference>
<keyword evidence="6" id="KW-0816">Tricarboxylic acid cycle</keyword>